<dbReference type="Proteomes" id="UP000053477">
    <property type="component" value="Unassembled WGS sequence"/>
</dbReference>
<accession>A0A0H2RY03</accession>
<proteinExistence type="predicted"/>
<name>A0A0H2RY03_9AGAM</name>
<dbReference type="EMBL" id="KQ086049">
    <property type="protein sequence ID" value="KLO09661.1"/>
    <property type="molecule type" value="Genomic_DNA"/>
</dbReference>
<evidence type="ECO:0000313" key="3">
    <source>
        <dbReference type="EMBL" id="KLO09661.1"/>
    </source>
</evidence>
<feature type="transmembrane region" description="Helical" evidence="1">
    <location>
        <begin position="95"/>
        <end position="116"/>
    </location>
</feature>
<keyword evidence="4" id="KW-1185">Reference proteome</keyword>
<dbReference type="InterPro" id="IPR045340">
    <property type="entry name" value="DUF6533"/>
</dbReference>
<dbReference type="OrthoDB" id="3350812at2759"/>
<dbReference type="AlphaFoldDB" id="A0A0H2RY03"/>
<protein>
    <recommendedName>
        <fullName evidence="2">DUF6533 domain-containing protein</fullName>
    </recommendedName>
</protein>
<evidence type="ECO:0000256" key="1">
    <source>
        <dbReference type="SAM" id="Phobius"/>
    </source>
</evidence>
<feature type="transmembrane region" description="Helical" evidence="1">
    <location>
        <begin position="170"/>
        <end position="191"/>
    </location>
</feature>
<organism evidence="3 4">
    <name type="scientific">Schizopora paradoxa</name>
    <dbReference type="NCBI Taxonomy" id="27342"/>
    <lineage>
        <taxon>Eukaryota</taxon>
        <taxon>Fungi</taxon>
        <taxon>Dikarya</taxon>
        <taxon>Basidiomycota</taxon>
        <taxon>Agaricomycotina</taxon>
        <taxon>Agaricomycetes</taxon>
        <taxon>Hymenochaetales</taxon>
        <taxon>Schizoporaceae</taxon>
        <taxon>Schizopora</taxon>
    </lineage>
</organism>
<feature type="transmembrane region" description="Helical" evidence="1">
    <location>
        <begin position="122"/>
        <end position="141"/>
    </location>
</feature>
<feature type="domain" description="DUF6533" evidence="2">
    <location>
        <begin position="22"/>
        <end position="64"/>
    </location>
</feature>
<gene>
    <name evidence="3" type="ORF">SCHPADRAFT_943473</name>
</gene>
<reference evidence="3 4" key="1">
    <citation type="submission" date="2015-04" db="EMBL/GenBank/DDBJ databases">
        <title>Complete genome sequence of Schizopora paradoxa KUC8140, a cosmopolitan wood degrader in East Asia.</title>
        <authorList>
            <consortium name="DOE Joint Genome Institute"/>
            <person name="Min B."/>
            <person name="Park H."/>
            <person name="Jang Y."/>
            <person name="Kim J.-J."/>
            <person name="Kim K.H."/>
            <person name="Pangilinan J."/>
            <person name="Lipzen A."/>
            <person name="Riley R."/>
            <person name="Grigoriev I.V."/>
            <person name="Spatafora J.W."/>
            <person name="Choi I.-G."/>
        </authorList>
    </citation>
    <scope>NUCLEOTIDE SEQUENCE [LARGE SCALE GENOMIC DNA]</scope>
    <source>
        <strain evidence="3 4">KUC8140</strain>
    </source>
</reference>
<dbReference type="InParanoid" id="A0A0H2RY03"/>
<keyword evidence="1" id="KW-1133">Transmembrane helix</keyword>
<sequence>MSAAAGVTLILNTLIQAVNVKYTFVSAVVLLLYDTIINLPDEIDFIWYHGWSVGKVLYILTRYSCFFDAVVVLWYSFSTSLSSESCRILYEMTNWSMTVGVIMCQVVFIIRTYAIWGKNNLILAYLSAVEVTAVVASIIELNQSNRSVIFVPSPSQAIVPCVPILGNNKLFICFSIVMVVELNILCLSLIKGFSQWKRESTPLVHTLYRDGVVYFAVLFSISLMNLIFVLKTFNTPYFYIVAEPQRVFHSVLASRVIINVRKTVSENETNLSTRVLGSFRAKLTRSFDITSELTL</sequence>
<keyword evidence="1" id="KW-0812">Transmembrane</keyword>
<keyword evidence="1" id="KW-0472">Membrane</keyword>
<feature type="transmembrane region" description="Helical" evidence="1">
    <location>
        <begin position="211"/>
        <end position="230"/>
    </location>
</feature>
<evidence type="ECO:0000259" key="2">
    <source>
        <dbReference type="Pfam" id="PF20151"/>
    </source>
</evidence>
<evidence type="ECO:0000313" key="4">
    <source>
        <dbReference type="Proteomes" id="UP000053477"/>
    </source>
</evidence>
<feature type="transmembrane region" description="Helical" evidence="1">
    <location>
        <begin position="56"/>
        <end position="75"/>
    </location>
</feature>
<dbReference type="Pfam" id="PF20151">
    <property type="entry name" value="DUF6533"/>
    <property type="match status" value="1"/>
</dbReference>